<dbReference type="EMBL" id="JAMXQS010000001">
    <property type="protein sequence ID" value="MCO6048487.1"/>
    <property type="molecule type" value="Genomic_DNA"/>
</dbReference>
<gene>
    <name evidence="2" type="ORF">NGM99_01620</name>
</gene>
<protein>
    <submittedName>
        <fullName evidence="2">Uncharacterized protein</fullName>
    </submittedName>
</protein>
<reference evidence="2 3" key="1">
    <citation type="submission" date="2022-06" db="EMBL/GenBank/DDBJ databases">
        <title>Mesorhizobium sp. strain RP14 Genome sequencing and assembly.</title>
        <authorList>
            <person name="Kim I."/>
        </authorList>
    </citation>
    <scope>NUCLEOTIDE SEQUENCE [LARGE SCALE GENOMIC DNA]</scope>
    <source>
        <strain evidence="3">RP14(2022)</strain>
    </source>
</reference>
<proteinExistence type="predicted"/>
<comment type="caution">
    <text evidence="2">The sequence shown here is derived from an EMBL/GenBank/DDBJ whole genome shotgun (WGS) entry which is preliminary data.</text>
</comment>
<dbReference type="Proteomes" id="UP001205906">
    <property type="component" value="Unassembled WGS sequence"/>
</dbReference>
<keyword evidence="3" id="KW-1185">Reference proteome</keyword>
<evidence type="ECO:0000313" key="2">
    <source>
        <dbReference type="EMBL" id="MCO6048487.1"/>
    </source>
</evidence>
<dbReference type="RefSeq" id="WP_252815297.1">
    <property type="nucleotide sequence ID" value="NZ_JAMXQS010000001.1"/>
</dbReference>
<name>A0ABT1C145_9HYPH</name>
<evidence type="ECO:0000256" key="1">
    <source>
        <dbReference type="SAM" id="MobiDB-lite"/>
    </source>
</evidence>
<sequence>MRQEMVTLEARGIAVTVNPRLGMIEEVKVSRDGRTVAPLHKAPWRNEANALPKDAAPHLAQLAGDFFCAPFGDASADNAPAHGWSANSEWDLLGTKRVDGKTFAMFKLVRRVRGAELTKMIRLEDDHPFVYQRHVFEGGEGTLAAANHAMVALPNGGHLRFSPKRWWETPATGLEPDPARGRSHLRYPAQSDDPSRFPLADGREADLTRYPFSERHEDFAVGIEAEGSRLGWSSVWREQEGDLFLSLRNPRQIPMTMLWFSNGGRDYAPWNSRHHGVLGVEEGLNRALLGSSALSDPHPLDTAGVPTGIELDPTGMVEMRHVIGVLPWTWQVEAIEPGEGTVRIRTADGETRTVPCDVSFLGLDG</sequence>
<evidence type="ECO:0000313" key="3">
    <source>
        <dbReference type="Proteomes" id="UP001205906"/>
    </source>
</evidence>
<feature type="region of interest" description="Disordered" evidence="1">
    <location>
        <begin position="173"/>
        <end position="200"/>
    </location>
</feature>
<accession>A0ABT1C145</accession>
<organism evidence="2 3">
    <name type="scientific">Mesorhizobium liriopis</name>
    <dbReference type="NCBI Taxonomy" id="2953882"/>
    <lineage>
        <taxon>Bacteria</taxon>
        <taxon>Pseudomonadati</taxon>
        <taxon>Pseudomonadota</taxon>
        <taxon>Alphaproteobacteria</taxon>
        <taxon>Hyphomicrobiales</taxon>
        <taxon>Phyllobacteriaceae</taxon>
        <taxon>Mesorhizobium</taxon>
    </lineage>
</organism>